<dbReference type="PANTHER" id="PTHR10380:SF218">
    <property type="entry name" value="ADULT CUTICLE PROTEIN 65AA-RELATED"/>
    <property type="match status" value="1"/>
</dbReference>
<evidence type="ECO:0000256" key="1">
    <source>
        <dbReference type="ARBA" id="ARBA00022460"/>
    </source>
</evidence>
<dbReference type="CTD" id="32203"/>
<evidence type="ECO:0000256" key="2">
    <source>
        <dbReference type="PROSITE-ProRule" id="PRU00497"/>
    </source>
</evidence>
<dbReference type="PROSITE" id="PS51155">
    <property type="entry name" value="CHIT_BIND_RR_2"/>
    <property type="match status" value="1"/>
</dbReference>
<dbReference type="OrthoDB" id="5914531at2759"/>
<reference evidence="3" key="2">
    <citation type="journal article" date="2015" name="Gigascience">
        <title>Reconstructing a comprehensive transcriptome assembly of a white-pupal translocated strain of the pest fruit fly Bactrocera cucurbitae.</title>
        <authorList>
            <person name="Sim S.B."/>
            <person name="Calla B."/>
            <person name="Hall B."/>
            <person name="DeRego T."/>
            <person name="Geib S.M."/>
        </authorList>
    </citation>
    <scope>NUCLEOTIDE SEQUENCE</scope>
</reference>
<dbReference type="InterPro" id="IPR050468">
    <property type="entry name" value="Cuticle_Struct_Prot"/>
</dbReference>
<dbReference type="GeneID" id="105212729"/>
<dbReference type="Pfam" id="PF00379">
    <property type="entry name" value="Chitin_bind_4"/>
    <property type="match status" value="1"/>
</dbReference>
<dbReference type="AlphaFoldDB" id="A0A0A1X0X9"/>
<reference evidence="3" key="1">
    <citation type="submission" date="2014-11" db="EMBL/GenBank/DDBJ databases">
        <authorList>
            <person name="Geib S."/>
        </authorList>
    </citation>
    <scope>NUCLEOTIDE SEQUENCE</scope>
</reference>
<dbReference type="PRINTS" id="PR00947">
    <property type="entry name" value="CUTICLE"/>
</dbReference>
<accession>A0A0A1X0X9</accession>
<keyword evidence="1 2" id="KW-0193">Cuticle</keyword>
<name>A0A0A1X0X9_ZEUCU</name>
<dbReference type="PROSITE" id="PS00233">
    <property type="entry name" value="CHIT_BIND_RR_1"/>
    <property type="match status" value="1"/>
</dbReference>
<organism evidence="3">
    <name type="scientific">Zeugodacus cucurbitae</name>
    <name type="common">Melon fruit fly</name>
    <name type="synonym">Bactrocera cucurbitae</name>
    <dbReference type="NCBI Taxonomy" id="28588"/>
    <lineage>
        <taxon>Eukaryota</taxon>
        <taxon>Metazoa</taxon>
        <taxon>Ecdysozoa</taxon>
        <taxon>Arthropoda</taxon>
        <taxon>Hexapoda</taxon>
        <taxon>Insecta</taxon>
        <taxon>Pterygota</taxon>
        <taxon>Neoptera</taxon>
        <taxon>Endopterygota</taxon>
        <taxon>Diptera</taxon>
        <taxon>Brachycera</taxon>
        <taxon>Muscomorpha</taxon>
        <taxon>Tephritoidea</taxon>
        <taxon>Tephritidae</taxon>
        <taxon>Zeugodacus</taxon>
        <taxon>Zeugodacus</taxon>
    </lineage>
</organism>
<dbReference type="GO" id="GO:0062129">
    <property type="term" value="C:chitin-based extracellular matrix"/>
    <property type="evidence" value="ECO:0007669"/>
    <property type="project" value="TreeGrafter"/>
</dbReference>
<dbReference type="EMBL" id="GBXI01010014">
    <property type="protein sequence ID" value="JAD04278.1"/>
    <property type="molecule type" value="Transcribed_RNA"/>
</dbReference>
<evidence type="ECO:0000313" key="3">
    <source>
        <dbReference type="EMBL" id="JAD04278.1"/>
    </source>
</evidence>
<gene>
    <name evidence="3" type="primary">LCP1</name>
    <name evidence="3" type="ORF">g.57455</name>
</gene>
<protein>
    <submittedName>
        <fullName evidence="3">Larval cuticle protein 1</fullName>
    </submittedName>
</protein>
<dbReference type="InterPro" id="IPR031311">
    <property type="entry name" value="CHIT_BIND_RR_consensus"/>
</dbReference>
<dbReference type="InterPro" id="IPR000618">
    <property type="entry name" value="Insect_cuticle"/>
</dbReference>
<dbReference type="GO" id="GO:0008010">
    <property type="term" value="F:structural constituent of chitin-based larval cuticle"/>
    <property type="evidence" value="ECO:0007669"/>
    <property type="project" value="TreeGrafter"/>
</dbReference>
<proteinExistence type="predicted"/>
<sequence>MKRQIVSIILYEYVLFSKVLSLATPSLKYLPPGNIGVPSRQYLQYKIVKEAPYGVAYERGTNSGRTKYVATKQIPIVRQDYASDSSGNYNFGFETANGIQRAESGDVQGKPKSSLNVKGSYSYIGDDGRTYTINYRADENGFHAEGVHLPTPPPFYGQSHIGGTFSGGGSQNKVNVYSPSIQYLPPQRLVSKRH</sequence>
<dbReference type="PANTHER" id="PTHR10380">
    <property type="entry name" value="CUTICLE PROTEIN"/>
    <property type="match status" value="1"/>
</dbReference>